<name>A0AAD9MPG0_RIDPI</name>
<evidence type="ECO:0000256" key="1">
    <source>
        <dbReference type="SAM" id="MobiDB-lite"/>
    </source>
</evidence>
<comment type="caution">
    <text evidence="2">The sequence shown here is derived from an EMBL/GenBank/DDBJ whole genome shotgun (WGS) entry which is preliminary data.</text>
</comment>
<accession>A0AAD9MPG0</accession>
<gene>
    <name evidence="2" type="ORF">NP493_8866g00000</name>
</gene>
<dbReference type="Gene3D" id="2.10.25.10">
    <property type="entry name" value="Laminin"/>
    <property type="match status" value="1"/>
</dbReference>
<reference evidence="2" key="1">
    <citation type="journal article" date="2023" name="Mol. Biol. Evol.">
        <title>Third-Generation Sequencing Reveals the Adaptive Role of the Epigenome in Three Deep-Sea Polychaetes.</title>
        <authorList>
            <person name="Perez M."/>
            <person name="Aroh O."/>
            <person name="Sun Y."/>
            <person name="Lan Y."/>
            <person name="Juniper S.K."/>
            <person name="Young C.R."/>
            <person name="Angers B."/>
            <person name="Qian P.Y."/>
        </authorList>
    </citation>
    <scope>NUCLEOTIDE SEQUENCE</scope>
    <source>
        <strain evidence="2">R07B-5</strain>
    </source>
</reference>
<evidence type="ECO:0000313" key="2">
    <source>
        <dbReference type="EMBL" id="KAK2138114.1"/>
    </source>
</evidence>
<dbReference type="AlphaFoldDB" id="A0AAD9MPG0"/>
<dbReference type="Proteomes" id="UP001209878">
    <property type="component" value="Unassembled WGS sequence"/>
</dbReference>
<organism evidence="2 3">
    <name type="scientific">Ridgeia piscesae</name>
    <name type="common">Tubeworm</name>
    <dbReference type="NCBI Taxonomy" id="27915"/>
    <lineage>
        <taxon>Eukaryota</taxon>
        <taxon>Metazoa</taxon>
        <taxon>Spiralia</taxon>
        <taxon>Lophotrochozoa</taxon>
        <taxon>Annelida</taxon>
        <taxon>Polychaeta</taxon>
        <taxon>Sedentaria</taxon>
        <taxon>Canalipalpata</taxon>
        <taxon>Sabellida</taxon>
        <taxon>Siboglinidae</taxon>
        <taxon>Ridgeia</taxon>
    </lineage>
</organism>
<proteinExistence type="predicted"/>
<protein>
    <submittedName>
        <fullName evidence="2">Uncharacterized protein</fullName>
    </submittedName>
</protein>
<keyword evidence="3" id="KW-1185">Reference proteome</keyword>
<sequence>MCEHQQVWHFQPVKWPTTGPLTKPKVEEHCRLKIEGSVVARSKASWKIGALEWAKGSIDAALEKCKGVMEGDEEFQGPAGPGKENPLVEIGDKMCPEDEKENICSGHGTCKLGKCLIYLHYDVINIFLN</sequence>
<evidence type="ECO:0000313" key="3">
    <source>
        <dbReference type="Proteomes" id="UP001209878"/>
    </source>
</evidence>
<feature type="region of interest" description="Disordered" evidence="1">
    <location>
        <begin position="71"/>
        <end position="90"/>
    </location>
</feature>
<dbReference type="EMBL" id="JAODUO010008850">
    <property type="protein sequence ID" value="KAK2138114.1"/>
    <property type="molecule type" value="Genomic_DNA"/>
</dbReference>